<dbReference type="SMART" id="SM00248">
    <property type="entry name" value="ANK"/>
    <property type="match status" value="3"/>
</dbReference>
<dbReference type="InterPro" id="IPR036770">
    <property type="entry name" value="Ankyrin_rpt-contain_sf"/>
</dbReference>
<accession>A0A8W8NVU6</accession>
<protein>
    <submittedName>
        <fullName evidence="4">Uncharacterized protein</fullName>
    </submittedName>
</protein>
<evidence type="ECO:0000313" key="4">
    <source>
        <dbReference type="EnsemblMetazoa" id="G7892.1:cds"/>
    </source>
</evidence>
<name>A0A8W8NVU6_MAGGI</name>
<evidence type="ECO:0000313" key="5">
    <source>
        <dbReference type="Proteomes" id="UP000005408"/>
    </source>
</evidence>
<dbReference type="OrthoDB" id="5406014at2759"/>
<dbReference type="PANTHER" id="PTHR24198:SF165">
    <property type="entry name" value="ANKYRIN REPEAT-CONTAINING PROTEIN-RELATED"/>
    <property type="match status" value="1"/>
</dbReference>
<organism evidence="4 5">
    <name type="scientific">Magallana gigas</name>
    <name type="common">Pacific oyster</name>
    <name type="synonym">Crassostrea gigas</name>
    <dbReference type="NCBI Taxonomy" id="29159"/>
    <lineage>
        <taxon>Eukaryota</taxon>
        <taxon>Metazoa</taxon>
        <taxon>Spiralia</taxon>
        <taxon>Lophotrochozoa</taxon>
        <taxon>Mollusca</taxon>
        <taxon>Bivalvia</taxon>
        <taxon>Autobranchia</taxon>
        <taxon>Pteriomorphia</taxon>
        <taxon>Ostreida</taxon>
        <taxon>Ostreoidea</taxon>
        <taxon>Ostreidae</taxon>
        <taxon>Magallana</taxon>
    </lineage>
</organism>
<reference evidence="4" key="1">
    <citation type="submission" date="2022-08" db="UniProtKB">
        <authorList>
            <consortium name="EnsemblMetazoa"/>
        </authorList>
    </citation>
    <scope>IDENTIFICATION</scope>
    <source>
        <strain evidence="4">05x7-T-G4-1.051#20</strain>
    </source>
</reference>
<dbReference type="OMA" id="PRSTYID"/>
<dbReference type="Pfam" id="PF12796">
    <property type="entry name" value="Ank_2"/>
    <property type="match status" value="1"/>
</dbReference>
<keyword evidence="2" id="KW-0040">ANK repeat</keyword>
<dbReference type="Gene3D" id="1.25.40.20">
    <property type="entry name" value="Ankyrin repeat-containing domain"/>
    <property type="match status" value="1"/>
</dbReference>
<keyword evidence="1" id="KW-0677">Repeat</keyword>
<dbReference type="AlphaFoldDB" id="A0A8W8NVU6"/>
<proteinExistence type="predicted"/>
<feature type="compositionally biased region" description="Basic and acidic residues" evidence="3">
    <location>
        <begin position="300"/>
        <end position="318"/>
    </location>
</feature>
<sequence length="424" mass="47154">MSSASSAGKDSISCQSMEDNEKSDFIDEDLGMKLQATLQLALQSSDFDAIKSIVENDTFDVNWRDVTHDLQSLVMKLCYVNLSEKQVIQILDAILEKDPDLNLQDSHGRTALMHACIGGKEELADWLISDPTTRIEVFDFDGNSALSHAVRGCSDRTVRRLLDHPNGHLLQEVYNSFGQRPIEIAEKLESKDILNLLASYQNQIKRGESPRKKFVLPPAFSPQNETALRMAANKNTSMSDVDKLTPRSTYIDDETPNLYLTSSKLSRKKHRRSIDSLSVETSLLPAIKPTSKKCAQIGTPRDHKDKLSVDSKQRERRNSISLPDLRDSPGGLVASGGNSPYGNDYDYSSDSDFSDDAIVDLCSLDKPKDRVVKRSASEKHIGFPSINKGKEGTKVKRTLTEGSVYSNSDSKLNRLKLLQKSVLS</sequence>
<evidence type="ECO:0000256" key="1">
    <source>
        <dbReference type="ARBA" id="ARBA00022737"/>
    </source>
</evidence>
<evidence type="ECO:0000256" key="2">
    <source>
        <dbReference type="ARBA" id="ARBA00023043"/>
    </source>
</evidence>
<dbReference type="InterPro" id="IPR002110">
    <property type="entry name" value="Ankyrin_rpt"/>
</dbReference>
<dbReference type="SUPFAM" id="SSF48403">
    <property type="entry name" value="Ankyrin repeat"/>
    <property type="match status" value="1"/>
</dbReference>
<evidence type="ECO:0000256" key="3">
    <source>
        <dbReference type="SAM" id="MobiDB-lite"/>
    </source>
</evidence>
<dbReference type="Proteomes" id="UP000005408">
    <property type="component" value="Unassembled WGS sequence"/>
</dbReference>
<keyword evidence="5" id="KW-1185">Reference proteome</keyword>
<dbReference type="EnsemblMetazoa" id="G7892.1">
    <property type="protein sequence ID" value="G7892.1:cds"/>
    <property type="gene ID" value="G7892"/>
</dbReference>
<feature type="region of interest" description="Disordered" evidence="3">
    <location>
        <begin position="291"/>
        <end position="347"/>
    </location>
</feature>
<dbReference type="PANTHER" id="PTHR24198">
    <property type="entry name" value="ANKYRIN REPEAT AND PROTEIN KINASE DOMAIN-CONTAINING PROTEIN"/>
    <property type="match status" value="1"/>
</dbReference>